<keyword evidence="2" id="KW-1185">Reference proteome</keyword>
<evidence type="ECO:0000313" key="2">
    <source>
        <dbReference type="Proteomes" id="UP000183561"/>
    </source>
</evidence>
<organism evidence="1 2">
    <name type="scientific">Rhodococcus koreensis</name>
    <dbReference type="NCBI Taxonomy" id="99653"/>
    <lineage>
        <taxon>Bacteria</taxon>
        <taxon>Bacillati</taxon>
        <taxon>Actinomycetota</taxon>
        <taxon>Actinomycetes</taxon>
        <taxon>Mycobacteriales</taxon>
        <taxon>Nocardiaceae</taxon>
        <taxon>Rhodococcus</taxon>
    </lineage>
</organism>
<dbReference type="AlphaFoldDB" id="A0A1H4M1C4"/>
<protein>
    <submittedName>
        <fullName evidence="1">Uncharacterized protein</fullName>
    </submittedName>
</protein>
<reference evidence="2" key="1">
    <citation type="submission" date="2016-10" db="EMBL/GenBank/DDBJ databases">
        <authorList>
            <person name="Varghese N."/>
            <person name="Submissions S."/>
        </authorList>
    </citation>
    <scope>NUCLEOTIDE SEQUENCE [LARGE SCALE GENOMIC DNA]</scope>
    <source>
        <strain evidence="2">DSM 44498</strain>
    </source>
</reference>
<dbReference type="EMBL" id="FNSV01000005">
    <property type="protein sequence ID" value="SEB76849.1"/>
    <property type="molecule type" value="Genomic_DNA"/>
</dbReference>
<accession>A0A1H4M1C4</accession>
<gene>
    <name evidence="1" type="ORF">SAMN04490239_1581</name>
</gene>
<sequence length="47" mass="4925">MTFAIYCRLPSVGVGSISVTGLPLGGSIATGRSPRGLLPDRLRDRPL</sequence>
<dbReference type="Proteomes" id="UP000183561">
    <property type="component" value="Unassembled WGS sequence"/>
</dbReference>
<evidence type="ECO:0000313" key="1">
    <source>
        <dbReference type="EMBL" id="SEB76849.1"/>
    </source>
</evidence>
<proteinExistence type="predicted"/>
<name>A0A1H4M1C4_9NOCA</name>